<dbReference type="InterPro" id="IPR003593">
    <property type="entry name" value="AAA+_ATPase"/>
</dbReference>
<evidence type="ECO:0000313" key="6">
    <source>
        <dbReference type="Proteomes" id="UP001059480"/>
    </source>
</evidence>
<dbReference type="GO" id="GO:0005524">
    <property type="term" value="F:ATP binding"/>
    <property type="evidence" value="ECO:0007669"/>
    <property type="project" value="UniProtKB-KW"/>
</dbReference>
<keyword evidence="1" id="KW-0813">Transport</keyword>
<dbReference type="SUPFAM" id="SSF52540">
    <property type="entry name" value="P-loop containing nucleoside triphosphate hydrolases"/>
    <property type="match status" value="1"/>
</dbReference>
<dbReference type="InterPro" id="IPR027417">
    <property type="entry name" value="P-loop_NTPase"/>
</dbReference>
<reference evidence="5" key="3">
    <citation type="journal article" date="2023" name="Microbiol. Resour. Announc.">
        <title>Draft Genome Sequence of Granulicatella sp. Strain S8, Isolated from a Marine Fish, Seriola quinqueradiata.</title>
        <authorList>
            <person name="Lee M."/>
            <person name="Farooq A."/>
            <person name="Jeong J.B."/>
            <person name="Jung M.Y."/>
        </authorList>
    </citation>
    <scope>NUCLEOTIDE SEQUENCE</scope>
    <source>
        <strain evidence="5">S8</strain>
    </source>
</reference>
<dbReference type="InterPro" id="IPR017871">
    <property type="entry name" value="ABC_transporter-like_CS"/>
</dbReference>
<evidence type="ECO:0000256" key="2">
    <source>
        <dbReference type="ARBA" id="ARBA00022741"/>
    </source>
</evidence>
<dbReference type="PROSITE" id="PS00211">
    <property type="entry name" value="ABC_TRANSPORTER_1"/>
    <property type="match status" value="1"/>
</dbReference>
<name>A0ABT1WNU0_9LACT</name>
<keyword evidence="2" id="KW-0547">Nucleotide-binding</keyword>
<proteinExistence type="predicted"/>
<dbReference type="Proteomes" id="UP001059480">
    <property type="component" value="Unassembled WGS sequence"/>
</dbReference>
<keyword evidence="6" id="KW-1185">Reference proteome</keyword>
<evidence type="ECO:0000256" key="1">
    <source>
        <dbReference type="ARBA" id="ARBA00022448"/>
    </source>
</evidence>
<sequence>MTIEVSNLRAGYTKIPVLHDISFRVNPGEICGLIGLNGAGKSTTIKVITGLLTPMSGKVTLDGKQISDNPKAYRQSVGVIPESPTLYEELTLREHLEVTAIAYGQNNKETMDRGLELVDKFRLSNQLDWFPAYFSKGMKQKVLIVCALMLDLPLYVVDEPFLGLDPLGIRTLLNCLEEKKATGAAILMSTHVLDTAERFCDSFVVLHEGKVKAEGSLDELRLEYANGDSLTLEEIYFQLTSEDEASE</sequence>
<dbReference type="SMART" id="SM00382">
    <property type="entry name" value="AAA"/>
    <property type="match status" value="1"/>
</dbReference>
<dbReference type="PANTHER" id="PTHR42939:SF5">
    <property type="entry name" value="ABC-TYPE TRANSPORTER ATP-BINDING PROTEIN ECSA"/>
    <property type="match status" value="1"/>
</dbReference>
<keyword evidence="3 5" id="KW-0067">ATP-binding</keyword>
<dbReference type="InterPro" id="IPR003439">
    <property type="entry name" value="ABC_transporter-like_ATP-bd"/>
</dbReference>
<evidence type="ECO:0000256" key="3">
    <source>
        <dbReference type="ARBA" id="ARBA00022840"/>
    </source>
</evidence>
<organism evidence="5 6">
    <name type="scientific">Granulicatella seriolae</name>
    <dbReference type="NCBI Taxonomy" id="2967226"/>
    <lineage>
        <taxon>Bacteria</taxon>
        <taxon>Bacillati</taxon>
        <taxon>Bacillota</taxon>
        <taxon>Bacilli</taxon>
        <taxon>Lactobacillales</taxon>
        <taxon>Carnobacteriaceae</taxon>
        <taxon>Granulicatella</taxon>
    </lineage>
</organism>
<dbReference type="InterPro" id="IPR051782">
    <property type="entry name" value="ABC_Transporter_VariousFunc"/>
</dbReference>
<dbReference type="EMBL" id="JANHNZ010000004">
    <property type="protein sequence ID" value="MCQ9210017.1"/>
    <property type="molecule type" value="Genomic_DNA"/>
</dbReference>
<protein>
    <submittedName>
        <fullName evidence="5">ABC transporter ATP-binding protein</fullName>
    </submittedName>
</protein>
<dbReference type="PANTHER" id="PTHR42939">
    <property type="entry name" value="ABC TRANSPORTER ATP-BINDING PROTEIN ALBC-RELATED"/>
    <property type="match status" value="1"/>
</dbReference>
<dbReference type="Pfam" id="PF00005">
    <property type="entry name" value="ABC_tran"/>
    <property type="match status" value="1"/>
</dbReference>
<feature type="domain" description="ABC transporter" evidence="4">
    <location>
        <begin position="3"/>
        <end position="233"/>
    </location>
</feature>
<dbReference type="CDD" id="cd03230">
    <property type="entry name" value="ABC_DR_subfamily_A"/>
    <property type="match status" value="1"/>
</dbReference>
<reference evidence="5" key="2">
    <citation type="journal article" date="2023" name="Curr. Microbiol.">
        <title>Granulicatella seriolae sp. nov., a Novel Facultative Anaerobe Isolated from Yellowtail Marine Fish.</title>
        <authorList>
            <person name="Lee M."/>
            <person name="Choi Y.J."/>
            <person name="Farooq A."/>
            <person name="Jeong J.B."/>
            <person name="Jung M.Y."/>
        </authorList>
    </citation>
    <scope>NUCLEOTIDE SEQUENCE</scope>
    <source>
        <strain evidence="5">S8</strain>
    </source>
</reference>
<gene>
    <name evidence="5" type="ORF">NPA36_05585</name>
</gene>
<dbReference type="Gene3D" id="3.40.50.300">
    <property type="entry name" value="P-loop containing nucleotide triphosphate hydrolases"/>
    <property type="match status" value="1"/>
</dbReference>
<dbReference type="RefSeq" id="WP_256945133.1">
    <property type="nucleotide sequence ID" value="NZ_JANHNZ010000004.1"/>
</dbReference>
<reference evidence="5" key="1">
    <citation type="submission" date="2022-07" db="EMBL/GenBank/DDBJ databases">
        <authorList>
            <person name="Jung M.-Y."/>
            <person name="Lee M."/>
        </authorList>
    </citation>
    <scope>NUCLEOTIDE SEQUENCE</scope>
    <source>
        <strain evidence="5">S8</strain>
    </source>
</reference>
<comment type="caution">
    <text evidence="5">The sequence shown here is derived from an EMBL/GenBank/DDBJ whole genome shotgun (WGS) entry which is preliminary data.</text>
</comment>
<accession>A0ABT1WNU0</accession>
<dbReference type="PROSITE" id="PS50893">
    <property type="entry name" value="ABC_TRANSPORTER_2"/>
    <property type="match status" value="1"/>
</dbReference>
<evidence type="ECO:0000259" key="4">
    <source>
        <dbReference type="PROSITE" id="PS50893"/>
    </source>
</evidence>
<evidence type="ECO:0000313" key="5">
    <source>
        <dbReference type="EMBL" id="MCQ9210017.1"/>
    </source>
</evidence>